<dbReference type="InterPro" id="IPR036875">
    <property type="entry name" value="Znf_CCHC_sf"/>
</dbReference>
<dbReference type="SUPFAM" id="SSF57756">
    <property type="entry name" value="Retrovirus zinc finger-like domains"/>
    <property type="match status" value="1"/>
</dbReference>
<feature type="domain" description="CCHC-type" evidence="2">
    <location>
        <begin position="142"/>
        <end position="155"/>
    </location>
</feature>
<dbReference type="PANTHER" id="PTHR22639:SF3">
    <property type="entry name" value="ZINC FINGER CCHC DOMAIN-CONTAINING PROTEIN 3"/>
    <property type="match status" value="1"/>
</dbReference>
<dbReference type="GO" id="GO:0002218">
    <property type="term" value="P:activation of innate immune response"/>
    <property type="evidence" value="ECO:0007669"/>
    <property type="project" value="InterPro"/>
</dbReference>
<dbReference type="Proteomes" id="UP001321473">
    <property type="component" value="Unassembled WGS sequence"/>
</dbReference>
<accession>A0AAQ4DF94</accession>
<comment type="caution">
    <text evidence="3">The sequence shown here is derived from an EMBL/GenBank/DDBJ whole genome shotgun (WGS) entry which is preliminary data.</text>
</comment>
<dbReference type="Gene3D" id="4.10.60.10">
    <property type="entry name" value="Zinc finger, CCHC-type"/>
    <property type="match status" value="1"/>
</dbReference>
<dbReference type="GO" id="GO:0003723">
    <property type="term" value="F:RNA binding"/>
    <property type="evidence" value="ECO:0007669"/>
    <property type="project" value="InterPro"/>
</dbReference>
<dbReference type="PANTHER" id="PTHR22639">
    <property type="entry name" value="GAG-RELATED PROTEIN"/>
    <property type="match status" value="1"/>
</dbReference>
<protein>
    <recommendedName>
        <fullName evidence="2">CCHC-type domain-containing protein</fullName>
    </recommendedName>
</protein>
<gene>
    <name evidence="3" type="ORF">V5799_027599</name>
</gene>
<organism evidence="3 4">
    <name type="scientific">Amblyomma americanum</name>
    <name type="common">Lone star tick</name>
    <dbReference type="NCBI Taxonomy" id="6943"/>
    <lineage>
        <taxon>Eukaryota</taxon>
        <taxon>Metazoa</taxon>
        <taxon>Ecdysozoa</taxon>
        <taxon>Arthropoda</taxon>
        <taxon>Chelicerata</taxon>
        <taxon>Arachnida</taxon>
        <taxon>Acari</taxon>
        <taxon>Parasitiformes</taxon>
        <taxon>Ixodida</taxon>
        <taxon>Ixodoidea</taxon>
        <taxon>Ixodidae</taxon>
        <taxon>Amblyomminae</taxon>
        <taxon>Amblyomma</taxon>
    </lineage>
</organism>
<sequence>MESTFLRFEVAPPLDDTVFLFGGSFFVRRRRTLYLLTDRALSVKRGYCAIIDPCRKAIKVNVHWVPFQIPSENLRVAVSEFGEVMEIRHEEWNVPGFQSAESTTRIARMVLKEVVAPEELPHLFKLYGGSVLVVVPGRAPVCLRCHRRGHIRRDCQTPRRTKCHAFGHVREDCIPRYANGTGAALEDCGDKDETKDIEEAETTALMTVGRRVRLVNKEASVAEMRKHRARRRTSKVL</sequence>
<dbReference type="GO" id="GO:0008270">
    <property type="term" value="F:zinc ion binding"/>
    <property type="evidence" value="ECO:0007669"/>
    <property type="project" value="UniProtKB-KW"/>
</dbReference>
<proteinExistence type="predicted"/>
<dbReference type="EMBL" id="JARKHS020031506">
    <property type="protein sequence ID" value="KAK8761134.1"/>
    <property type="molecule type" value="Genomic_DNA"/>
</dbReference>
<evidence type="ECO:0000313" key="3">
    <source>
        <dbReference type="EMBL" id="KAK8761134.1"/>
    </source>
</evidence>
<dbReference type="InterPro" id="IPR001878">
    <property type="entry name" value="Znf_CCHC"/>
</dbReference>
<evidence type="ECO:0000259" key="2">
    <source>
        <dbReference type="PROSITE" id="PS50158"/>
    </source>
</evidence>
<keyword evidence="1" id="KW-0479">Metal-binding</keyword>
<keyword evidence="1" id="KW-0863">Zinc-finger</keyword>
<dbReference type="InterPro" id="IPR042509">
    <property type="entry name" value="ZCCHC3"/>
</dbReference>
<evidence type="ECO:0000313" key="4">
    <source>
        <dbReference type="Proteomes" id="UP001321473"/>
    </source>
</evidence>
<dbReference type="PROSITE" id="PS50158">
    <property type="entry name" value="ZF_CCHC"/>
    <property type="match status" value="1"/>
</dbReference>
<dbReference type="GO" id="GO:0003690">
    <property type="term" value="F:double-stranded DNA binding"/>
    <property type="evidence" value="ECO:0007669"/>
    <property type="project" value="InterPro"/>
</dbReference>
<dbReference type="AlphaFoldDB" id="A0AAQ4DF94"/>
<reference evidence="3 4" key="1">
    <citation type="journal article" date="2023" name="Arcadia Sci">
        <title>De novo assembly of a long-read Amblyomma americanum tick genome.</title>
        <authorList>
            <person name="Chou S."/>
            <person name="Poskanzer K.E."/>
            <person name="Rollins M."/>
            <person name="Thuy-Boun P.S."/>
        </authorList>
    </citation>
    <scope>NUCLEOTIDE SEQUENCE [LARGE SCALE GENOMIC DNA]</scope>
    <source>
        <strain evidence="3">F_SG_1</strain>
        <tissue evidence="3">Salivary glands</tissue>
    </source>
</reference>
<name>A0AAQ4DF94_AMBAM</name>
<keyword evidence="4" id="KW-1185">Reference proteome</keyword>
<keyword evidence="1" id="KW-0862">Zinc</keyword>
<evidence type="ECO:0000256" key="1">
    <source>
        <dbReference type="PROSITE-ProRule" id="PRU00047"/>
    </source>
</evidence>